<dbReference type="Pfam" id="PF04229">
    <property type="entry name" value="GrpB"/>
    <property type="match status" value="1"/>
</dbReference>
<dbReference type="InterPro" id="IPR043519">
    <property type="entry name" value="NT_sf"/>
</dbReference>
<dbReference type="PANTHER" id="PTHR34822">
    <property type="entry name" value="GRPB DOMAIN PROTEIN (AFU_ORTHOLOGUE AFUA_1G01530)"/>
    <property type="match status" value="1"/>
</dbReference>
<dbReference type="SUPFAM" id="SSF81301">
    <property type="entry name" value="Nucleotidyltransferase"/>
    <property type="match status" value="1"/>
</dbReference>
<dbReference type="Gene3D" id="3.30.460.10">
    <property type="entry name" value="Beta Polymerase, domain 2"/>
    <property type="match status" value="1"/>
</dbReference>
<dbReference type="OrthoDB" id="9799092at2"/>
<organism evidence="1 2">
    <name type="scientific">Blastopirellula marina</name>
    <dbReference type="NCBI Taxonomy" id="124"/>
    <lineage>
        <taxon>Bacteria</taxon>
        <taxon>Pseudomonadati</taxon>
        <taxon>Planctomycetota</taxon>
        <taxon>Planctomycetia</taxon>
        <taxon>Pirellulales</taxon>
        <taxon>Pirellulaceae</taxon>
        <taxon>Blastopirellula</taxon>
    </lineage>
</organism>
<dbReference type="AlphaFoldDB" id="A0A2S8GIB7"/>
<gene>
    <name evidence="1" type="ORF">C5Y93_24390</name>
</gene>
<protein>
    <recommendedName>
        <fullName evidence="3">GrpB family protein</fullName>
    </recommendedName>
</protein>
<dbReference type="EMBL" id="PUHZ01000023">
    <property type="protein sequence ID" value="PQO43774.1"/>
    <property type="molecule type" value="Genomic_DNA"/>
</dbReference>
<reference evidence="1 2" key="1">
    <citation type="submission" date="2018-02" db="EMBL/GenBank/DDBJ databases">
        <title>Comparative genomes isolates from brazilian mangrove.</title>
        <authorList>
            <person name="Araujo J.E."/>
            <person name="Taketani R.G."/>
            <person name="Silva M.C.P."/>
            <person name="Loureco M.V."/>
            <person name="Andreote F.D."/>
        </authorList>
    </citation>
    <scope>NUCLEOTIDE SEQUENCE [LARGE SCALE GENOMIC DNA]</scope>
    <source>
        <strain evidence="1 2">Nap-Phe MGV</strain>
    </source>
</reference>
<accession>A0A2S8GIB7</accession>
<evidence type="ECO:0008006" key="3">
    <source>
        <dbReference type="Google" id="ProtNLM"/>
    </source>
</evidence>
<dbReference type="PANTHER" id="PTHR34822:SF1">
    <property type="entry name" value="GRPB FAMILY PROTEIN"/>
    <property type="match status" value="1"/>
</dbReference>
<proteinExistence type="predicted"/>
<dbReference type="InterPro" id="IPR007344">
    <property type="entry name" value="GrpB/CoaE"/>
</dbReference>
<name>A0A2S8GIB7_9BACT</name>
<evidence type="ECO:0000313" key="2">
    <source>
        <dbReference type="Proteomes" id="UP000237819"/>
    </source>
</evidence>
<evidence type="ECO:0000313" key="1">
    <source>
        <dbReference type="EMBL" id="PQO43774.1"/>
    </source>
</evidence>
<dbReference type="RefSeq" id="WP_105338059.1">
    <property type="nucleotide sequence ID" value="NZ_PUHZ01000023.1"/>
</dbReference>
<comment type="caution">
    <text evidence="1">The sequence shown here is derived from an EMBL/GenBank/DDBJ whole genome shotgun (WGS) entry which is preliminary data.</text>
</comment>
<sequence>MAEPERETGLIGGVERREIFLVDYDPTWPEKFVLHRRAIETALPGVALQIEHIGSTAVPQLAAKPILDILIVVADSADEPTYLPQLQQVGYELRVREPAWHEHRMLRTPEKDAHLHVYSSGCIEIARNLAFRDRLRSCAADRVRYEQVKRQLAERQWSDMNAYAAAKTEVIESILAAAESS</sequence>
<dbReference type="Proteomes" id="UP000237819">
    <property type="component" value="Unassembled WGS sequence"/>
</dbReference>